<proteinExistence type="inferred from homology"/>
<dbReference type="KEGG" id="acis:CBP35_19410"/>
<dbReference type="InterPro" id="IPR050077">
    <property type="entry name" value="LexA_repressor"/>
</dbReference>
<evidence type="ECO:0000256" key="3">
    <source>
        <dbReference type="ARBA" id="ARBA00022801"/>
    </source>
</evidence>
<evidence type="ECO:0000259" key="8">
    <source>
        <dbReference type="Pfam" id="PF00717"/>
    </source>
</evidence>
<dbReference type="AlphaFoldDB" id="A0A240UI51"/>
<dbReference type="InterPro" id="IPR039418">
    <property type="entry name" value="LexA-like"/>
</dbReference>
<dbReference type="SUPFAM" id="SSF51306">
    <property type="entry name" value="LexA/Signal peptidase"/>
    <property type="match status" value="1"/>
</dbReference>
<evidence type="ECO:0000313" key="10">
    <source>
        <dbReference type="Proteomes" id="UP000194440"/>
    </source>
</evidence>
<protein>
    <recommendedName>
        <fullName evidence="8">Peptidase S24/S26A/S26B/S26C domain-containing protein</fullName>
    </recommendedName>
</protein>
<evidence type="ECO:0000313" key="9">
    <source>
        <dbReference type="EMBL" id="ART61148.1"/>
    </source>
</evidence>
<dbReference type="GO" id="GO:0016787">
    <property type="term" value="F:hydrolase activity"/>
    <property type="evidence" value="ECO:0007669"/>
    <property type="project" value="UniProtKB-KW"/>
</dbReference>
<evidence type="ECO:0000256" key="5">
    <source>
        <dbReference type="ARBA" id="ARBA00023204"/>
    </source>
</evidence>
<dbReference type="RefSeq" id="WP_086928921.1">
    <property type="nucleotide sequence ID" value="NZ_CP021363.1"/>
</dbReference>
<dbReference type="KEGG" id="acip:CBP36_19460"/>
<keyword evidence="10" id="KW-1185">Reference proteome</keyword>
<keyword evidence="4 7" id="KW-0068">Autocatalytic cleavage</keyword>
<dbReference type="CDD" id="cd06529">
    <property type="entry name" value="S24_LexA-like"/>
    <property type="match status" value="1"/>
</dbReference>
<dbReference type="Proteomes" id="UP000194440">
    <property type="component" value="Plasmid pACP4.1"/>
</dbReference>
<comment type="similarity">
    <text evidence="1 7">Belongs to the peptidase S24 family.</text>
</comment>
<evidence type="ECO:0000256" key="1">
    <source>
        <dbReference type="ARBA" id="ARBA00007484"/>
    </source>
</evidence>
<dbReference type="InterPro" id="IPR036286">
    <property type="entry name" value="LexA/Signal_pep-like_sf"/>
</dbReference>
<keyword evidence="5" id="KW-0234">DNA repair</keyword>
<evidence type="ECO:0000256" key="2">
    <source>
        <dbReference type="ARBA" id="ARBA00022763"/>
    </source>
</evidence>
<evidence type="ECO:0000256" key="6">
    <source>
        <dbReference type="ARBA" id="ARBA00023236"/>
    </source>
</evidence>
<dbReference type="InterPro" id="IPR006197">
    <property type="entry name" value="Peptidase_S24_LexA"/>
</dbReference>
<keyword evidence="9" id="KW-0614">Plasmid</keyword>
<dbReference type="EMBL" id="CP021367">
    <property type="protein sequence ID" value="ART61148.1"/>
    <property type="molecule type" value="Genomic_DNA"/>
</dbReference>
<dbReference type="PANTHER" id="PTHR33516:SF2">
    <property type="entry name" value="LEXA REPRESSOR-RELATED"/>
    <property type="match status" value="1"/>
</dbReference>
<dbReference type="InterPro" id="IPR015927">
    <property type="entry name" value="Peptidase_S24_S26A/B/C"/>
</dbReference>
<accession>A0A240UI51</accession>
<organism evidence="9 10">
    <name type="scientific">Acidovorax carolinensis</name>
    <dbReference type="NCBI Taxonomy" id="553814"/>
    <lineage>
        <taxon>Bacteria</taxon>
        <taxon>Pseudomonadati</taxon>
        <taxon>Pseudomonadota</taxon>
        <taxon>Betaproteobacteria</taxon>
        <taxon>Burkholderiales</taxon>
        <taxon>Comamonadaceae</taxon>
        <taxon>Acidovorax</taxon>
    </lineage>
</organism>
<dbReference type="Gene3D" id="2.10.109.10">
    <property type="entry name" value="Umud Fragment, subunit A"/>
    <property type="match status" value="1"/>
</dbReference>
<dbReference type="GO" id="GO:0009432">
    <property type="term" value="P:SOS response"/>
    <property type="evidence" value="ECO:0007669"/>
    <property type="project" value="UniProtKB-KW"/>
</dbReference>
<feature type="domain" description="Peptidase S24/S26A/S26B/S26C" evidence="8">
    <location>
        <begin position="27"/>
        <end position="138"/>
    </location>
</feature>
<keyword evidence="3 7" id="KW-0378">Hydrolase</keyword>
<dbReference type="OrthoDB" id="9802364at2"/>
<keyword evidence="2" id="KW-0227">DNA damage</keyword>
<keyword evidence="6" id="KW-0742">SOS response</keyword>
<geneLocation type="plasmid" evidence="9 10">
    <name>pACP4.1</name>
</geneLocation>
<name>A0A240UI51_9BURK</name>
<dbReference type="GO" id="GO:0006281">
    <property type="term" value="P:DNA repair"/>
    <property type="evidence" value="ECO:0007669"/>
    <property type="project" value="UniProtKB-KW"/>
</dbReference>
<dbReference type="GO" id="GO:0006355">
    <property type="term" value="P:regulation of DNA-templated transcription"/>
    <property type="evidence" value="ECO:0007669"/>
    <property type="project" value="InterPro"/>
</dbReference>
<dbReference type="NCBIfam" id="NF007621">
    <property type="entry name" value="PRK10276.1"/>
    <property type="match status" value="1"/>
</dbReference>
<dbReference type="PANTHER" id="PTHR33516">
    <property type="entry name" value="LEXA REPRESSOR"/>
    <property type="match status" value="1"/>
</dbReference>
<dbReference type="GO" id="GO:0003677">
    <property type="term" value="F:DNA binding"/>
    <property type="evidence" value="ECO:0007669"/>
    <property type="project" value="InterPro"/>
</dbReference>
<evidence type="ECO:0000256" key="7">
    <source>
        <dbReference type="RuleBase" id="RU003991"/>
    </source>
</evidence>
<sequence length="147" mass="16239">MPTTITDPFRPVPVGTAPATINLLDFHVPAGFPSPAEDHMVRRCDLMDLLSTHPQATYFMRVRGDSMAGAHIFDGDIVVVNRALEAGHHSIVVASVDNEFTCKRLYMRNGRVRLVAANPAYPDIRPKEGQTLEVWGVVTAVLTLFRN</sequence>
<dbReference type="PRINTS" id="PR00726">
    <property type="entry name" value="LEXASERPTASE"/>
</dbReference>
<evidence type="ECO:0000256" key="4">
    <source>
        <dbReference type="ARBA" id="ARBA00022813"/>
    </source>
</evidence>
<dbReference type="Pfam" id="PF00717">
    <property type="entry name" value="Peptidase_S24"/>
    <property type="match status" value="1"/>
</dbReference>
<gene>
    <name evidence="9" type="ORF">CBP36_19460</name>
</gene>
<reference evidence="9" key="1">
    <citation type="submission" date="2017-05" db="EMBL/GenBank/DDBJ databases">
        <title>Polyphasic characterization of four soil-derived phenanthrene-degrading Acidovorax strains and proposal of Acidovorax phenanthrenivorans sp. nov.</title>
        <authorList>
            <person name="Singleton D."/>
            <person name="Lee J."/>
            <person name="Dickey A.N."/>
            <person name="Stroud A."/>
            <person name="Scholl E.H."/>
            <person name="Wright F.A."/>
            <person name="Aitken M.D."/>
        </authorList>
    </citation>
    <scope>NUCLEOTIDE SEQUENCE</scope>
    <source>
        <strain evidence="9">P4</strain>
        <plasmid evidence="9">pACP4.1</plasmid>
    </source>
</reference>